<dbReference type="Proteomes" id="UP000610931">
    <property type="component" value="Unassembled WGS sequence"/>
</dbReference>
<dbReference type="InterPro" id="IPR002931">
    <property type="entry name" value="Transglutaminase-like"/>
</dbReference>
<gene>
    <name evidence="2" type="ORF">JF259_14310</name>
</gene>
<keyword evidence="3" id="KW-1185">Reference proteome</keyword>
<accession>A0A8J7IXT2</accession>
<dbReference type="InterPro" id="IPR038765">
    <property type="entry name" value="Papain-like_cys_pep_sf"/>
</dbReference>
<feature type="domain" description="Transglutaminase-like" evidence="1">
    <location>
        <begin position="172"/>
        <end position="236"/>
    </location>
</feature>
<dbReference type="SMART" id="SM00460">
    <property type="entry name" value="TGc"/>
    <property type="match status" value="1"/>
</dbReference>
<dbReference type="InterPro" id="IPR013589">
    <property type="entry name" value="Bac_transglu_N"/>
</dbReference>
<dbReference type="SUPFAM" id="SSF54001">
    <property type="entry name" value="Cysteine proteinases"/>
    <property type="match status" value="1"/>
</dbReference>
<dbReference type="RefSeq" id="WP_199116221.1">
    <property type="nucleotide sequence ID" value="NZ_JAELVQ010000022.1"/>
</dbReference>
<proteinExistence type="predicted"/>
<dbReference type="Pfam" id="PF01841">
    <property type="entry name" value="Transglut_core"/>
    <property type="match status" value="1"/>
</dbReference>
<dbReference type="Gene3D" id="3.10.620.30">
    <property type="match status" value="1"/>
</dbReference>
<reference evidence="2" key="1">
    <citation type="submission" date="2020-12" db="EMBL/GenBank/DDBJ databases">
        <title>Snuella sp. nov., isolated from sediment in Incheon.</title>
        <authorList>
            <person name="Kim W."/>
        </authorList>
    </citation>
    <scope>NUCLEOTIDE SEQUENCE</scope>
    <source>
        <strain evidence="2">CAU 1569</strain>
    </source>
</reference>
<protein>
    <submittedName>
        <fullName evidence="2">Transglutaminase family protein</fullName>
    </submittedName>
</protein>
<dbReference type="EMBL" id="JAELVQ010000022">
    <property type="protein sequence ID" value="MBJ6369265.1"/>
    <property type="molecule type" value="Genomic_DNA"/>
</dbReference>
<dbReference type="PANTHER" id="PTHR33490">
    <property type="entry name" value="BLR5614 PROTEIN-RELATED"/>
    <property type="match status" value="1"/>
</dbReference>
<evidence type="ECO:0000313" key="2">
    <source>
        <dbReference type="EMBL" id="MBJ6369265.1"/>
    </source>
</evidence>
<dbReference type="AlphaFoldDB" id="A0A8J7IXT2"/>
<comment type="caution">
    <text evidence="2">The sequence shown here is derived from an EMBL/GenBank/DDBJ whole genome shotgun (WGS) entry which is preliminary data.</text>
</comment>
<dbReference type="Pfam" id="PF08379">
    <property type="entry name" value="Bact_transglu_N"/>
    <property type="match status" value="1"/>
</dbReference>
<sequence>MKFKIIHLTEYVFDSEVFLEPHYLRFHPRQTPCITVESFSMSLKSKPLGHKRIRDEENNAVDFYWFDGMTEKLTIKAESILKIKPFNPFDFILNPLRFNEMPFEYFERQRKLLYGSLLKKAISEDLLDYGNSILKEANFNTVSYLTALTKQIHADFSIVHREVGAPFAPNRTFKHKKGSCRDLAWMQINLLRKQSIAARFVSGYYYFEMDEPHYELHAWVDVFLPGAGWLGLDPSYGVLTGNTHFPLAVSAIPESTMPVSGVIRGSAKSKLTTQLSIEKM</sequence>
<evidence type="ECO:0000259" key="1">
    <source>
        <dbReference type="SMART" id="SM00460"/>
    </source>
</evidence>
<name>A0A8J7IXT2_9FLAO</name>
<dbReference type="PANTHER" id="PTHR33490:SF1">
    <property type="entry name" value="SLL1233 PROTEIN"/>
    <property type="match status" value="1"/>
</dbReference>
<evidence type="ECO:0000313" key="3">
    <source>
        <dbReference type="Proteomes" id="UP000610931"/>
    </source>
</evidence>
<organism evidence="2 3">
    <name type="scientific">Snuella sedimenti</name>
    <dbReference type="NCBI Taxonomy" id="2798802"/>
    <lineage>
        <taxon>Bacteria</taxon>
        <taxon>Pseudomonadati</taxon>
        <taxon>Bacteroidota</taxon>
        <taxon>Flavobacteriia</taxon>
        <taxon>Flavobacteriales</taxon>
        <taxon>Flavobacteriaceae</taxon>
        <taxon>Snuella</taxon>
    </lineage>
</organism>